<dbReference type="AlphaFoldDB" id="J3N4Z7"/>
<dbReference type="HOGENOM" id="CLU_000680_15_3_1"/>
<keyword evidence="3" id="KW-1185">Reference proteome</keyword>
<dbReference type="EnsemblPlants" id="OB10G25950.1">
    <property type="protein sequence ID" value="OB10G25950.1"/>
    <property type="gene ID" value="OB10G25950"/>
</dbReference>
<evidence type="ECO:0000313" key="3">
    <source>
        <dbReference type="Proteomes" id="UP000006038"/>
    </source>
</evidence>
<dbReference type="InterPro" id="IPR026960">
    <property type="entry name" value="RVT-Znf"/>
</dbReference>
<protein>
    <recommendedName>
        <fullName evidence="1">Reverse transcriptase zinc-binding domain-containing protein</fullName>
    </recommendedName>
</protein>
<feature type="domain" description="Reverse transcriptase zinc-binding" evidence="1">
    <location>
        <begin position="7"/>
        <end position="87"/>
    </location>
</feature>
<dbReference type="Proteomes" id="UP000006038">
    <property type="component" value="Chromosome 10"/>
</dbReference>
<evidence type="ECO:0000313" key="2">
    <source>
        <dbReference type="EnsemblPlants" id="OB10G25950.1"/>
    </source>
</evidence>
<reference evidence="2" key="2">
    <citation type="submission" date="2013-04" db="UniProtKB">
        <authorList>
            <consortium name="EnsemblPlants"/>
        </authorList>
    </citation>
    <scope>IDENTIFICATION</scope>
</reference>
<evidence type="ECO:0000259" key="1">
    <source>
        <dbReference type="Pfam" id="PF13966"/>
    </source>
</evidence>
<dbReference type="STRING" id="4533.J3N4Z7"/>
<proteinExistence type="predicted"/>
<sequence length="149" mass="16869">MEALSLYSSHSAYKQLFVARIKFEGATTIWKSFNPPQCKYFTWLVLHSCCWTADRLHQRGTTSSWNCLFCNQEVKTIAHLVVQCPESGQALVGNLDYLANAAGHPVQHSHFGSWWFNARKGLAKTQHRGFNTIMILVAWCYGRSGTIVS</sequence>
<dbReference type="OMA" id="EGATTIW"/>
<name>J3N4Z7_ORYBR</name>
<dbReference type="Pfam" id="PF13966">
    <property type="entry name" value="zf-RVT"/>
    <property type="match status" value="1"/>
</dbReference>
<reference evidence="2" key="1">
    <citation type="journal article" date="2013" name="Nat. Commun.">
        <title>Whole-genome sequencing of Oryza brachyantha reveals mechanisms underlying Oryza genome evolution.</title>
        <authorList>
            <person name="Chen J."/>
            <person name="Huang Q."/>
            <person name="Gao D."/>
            <person name="Wang J."/>
            <person name="Lang Y."/>
            <person name="Liu T."/>
            <person name="Li B."/>
            <person name="Bai Z."/>
            <person name="Luis Goicoechea J."/>
            <person name="Liang C."/>
            <person name="Chen C."/>
            <person name="Zhang W."/>
            <person name="Sun S."/>
            <person name="Liao Y."/>
            <person name="Zhang X."/>
            <person name="Yang L."/>
            <person name="Song C."/>
            <person name="Wang M."/>
            <person name="Shi J."/>
            <person name="Liu G."/>
            <person name="Liu J."/>
            <person name="Zhou H."/>
            <person name="Zhou W."/>
            <person name="Yu Q."/>
            <person name="An N."/>
            <person name="Chen Y."/>
            <person name="Cai Q."/>
            <person name="Wang B."/>
            <person name="Liu B."/>
            <person name="Min J."/>
            <person name="Huang Y."/>
            <person name="Wu H."/>
            <person name="Li Z."/>
            <person name="Zhang Y."/>
            <person name="Yin Y."/>
            <person name="Song W."/>
            <person name="Jiang J."/>
            <person name="Jackson S.A."/>
            <person name="Wing R.A."/>
            <person name="Wang J."/>
            <person name="Chen M."/>
        </authorList>
    </citation>
    <scope>NUCLEOTIDE SEQUENCE [LARGE SCALE GENOMIC DNA]</scope>
    <source>
        <strain evidence="2">cv. IRGC 101232</strain>
    </source>
</reference>
<accession>J3N4Z7</accession>
<dbReference type="Gramene" id="OB10G25950.1">
    <property type="protein sequence ID" value="OB10G25950.1"/>
    <property type="gene ID" value="OB10G25950"/>
</dbReference>
<organism evidence="2">
    <name type="scientific">Oryza brachyantha</name>
    <name type="common">malo sina</name>
    <dbReference type="NCBI Taxonomy" id="4533"/>
    <lineage>
        <taxon>Eukaryota</taxon>
        <taxon>Viridiplantae</taxon>
        <taxon>Streptophyta</taxon>
        <taxon>Embryophyta</taxon>
        <taxon>Tracheophyta</taxon>
        <taxon>Spermatophyta</taxon>
        <taxon>Magnoliopsida</taxon>
        <taxon>Liliopsida</taxon>
        <taxon>Poales</taxon>
        <taxon>Poaceae</taxon>
        <taxon>BOP clade</taxon>
        <taxon>Oryzoideae</taxon>
        <taxon>Oryzeae</taxon>
        <taxon>Oryzinae</taxon>
        <taxon>Oryza</taxon>
    </lineage>
</organism>